<gene>
    <name evidence="2" type="ORF">AKAME5_001069300</name>
</gene>
<organism evidence="2 3">
    <name type="scientific">Lates japonicus</name>
    <name type="common">Japanese lates</name>
    <dbReference type="NCBI Taxonomy" id="270547"/>
    <lineage>
        <taxon>Eukaryota</taxon>
        <taxon>Metazoa</taxon>
        <taxon>Chordata</taxon>
        <taxon>Craniata</taxon>
        <taxon>Vertebrata</taxon>
        <taxon>Euteleostomi</taxon>
        <taxon>Actinopterygii</taxon>
        <taxon>Neopterygii</taxon>
        <taxon>Teleostei</taxon>
        <taxon>Neoteleostei</taxon>
        <taxon>Acanthomorphata</taxon>
        <taxon>Carangaria</taxon>
        <taxon>Carangaria incertae sedis</taxon>
        <taxon>Centropomidae</taxon>
        <taxon>Lates</taxon>
    </lineage>
</organism>
<dbReference type="Proteomes" id="UP001279410">
    <property type="component" value="Unassembled WGS sequence"/>
</dbReference>
<evidence type="ECO:0000313" key="3">
    <source>
        <dbReference type="Proteomes" id="UP001279410"/>
    </source>
</evidence>
<feature type="compositionally biased region" description="Pro residues" evidence="1">
    <location>
        <begin position="22"/>
        <end position="32"/>
    </location>
</feature>
<protein>
    <submittedName>
        <fullName evidence="2">Uncharacterized protein</fullName>
    </submittedName>
</protein>
<proteinExistence type="predicted"/>
<comment type="caution">
    <text evidence="2">The sequence shown here is derived from an EMBL/GenBank/DDBJ whole genome shotgun (WGS) entry which is preliminary data.</text>
</comment>
<accession>A0AAD3MSJ8</accession>
<evidence type="ECO:0000313" key="2">
    <source>
        <dbReference type="EMBL" id="GLD58594.1"/>
    </source>
</evidence>
<keyword evidence="3" id="KW-1185">Reference proteome</keyword>
<dbReference type="EMBL" id="BRZM01000034">
    <property type="protein sequence ID" value="GLD58594.1"/>
    <property type="molecule type" value="Genomic_DNA"/>
</dbReference>
<sequence length="69" mass="7244">MTEPRDPAQLIIIATGSCLPPLLPWPRAPPSKGPAEPREAQAGGYLWPKGPQTSKGQALRGPLSCSPDS</sequence>
<evidence type="ECO:0000256" key="1">
    <source>
        <dbReference type="SAM" id="MobiDB-lite"/>
    </source>
</evidence>
<name>A0AAD3MSJ8_LATJO</name>
<reference evidence="2" key="1">
    <citation type="submission" date="2022-08" db="EMBL/GenBank/DDBJ databases">
        <title>Genome sequencing of akame (Lates japonicus).</title>
        <authorList>
            <person name="Hashiguchi Y."/>
            <person name="Takahashi H."/>
        </authorList>
    </citation>
    <scope>NUCLEOTIDE SEQUENCE</scope>
    <source>
        <strain evidence="2">Kochi</strain>
    </source>
</reference>
<feature type="region of interest" description="Disordered" evidence="1">
    <location>
        <begin position="22"/>
        <end position="69"/>
    </location>
</feature>
<dbReference type="AlphaFoldDB" id="A0AAD3MSJ8"/>
<dbReference type="PROSITE" id="PS51257">
    <property type="entry name" value="PROKAR_LIPOPROTEIN"/>
    <property type="match status" value="1"/>
</dbReference>